<dbReference type="Proteomes" id="UP000503004">
    <property type="component" value="Chromosome"/>
</dbReference>
<dbReference type="InterPro" id="IPR036909">
    <property type="entry name" value="Cyt_c-like_dom_sf"/>
</dbReference>
<sequence length="232" mass="26107">MPAQIVEVVEPHASSPGHERRIGYRGFAMVGLLNRLYGERWKAPGTEIVFFARDGYRSSTDSARFLAGTAWLAFGRADDKPFTVDNPSQHQRDIPLGPYYLIWDNLHDPVARAEGAYGWPYQVVRIDLAMPADYAAAQPRDAEGFGQVKKYCLTCHQVAGMGGEKWRGDLRQLSRPLSDGELKTWIIEPQKMRPATTMPPLDTRLPDVERNRIADAIIRYLRAAPATDITRP</sequence>
<dbReference type="KEGG" id="metu:GNH96_09630"/>
<evidence type="ECO:0000313" key="1">
    <source>
        <dbReference type="EMBL" id="QJD31394.1"/>
    </source>
</evidence>
<reference evidence="2" key="1">
    <citation type="submission" date="2019-12" db="EMBL/GenBank/DDBJ databases">
        <authorList>
            <person name="Awala S.I."/>
            <person name="Rhee S.K."/>
        </authorList>
    </citation>
    <scope>NUCLEOTIDE SEQUENCE [LARGE SCALE GENOMIC DNA]</scope>
    <source>
        <strain evidence="2">IM1</strain>
    </source>
</reference>
<dbReference type="EMBL" id="CP046565">
    <property type="protein sequence ID" value="QJD31394.1"/>
    <property type="molecule type" value="Genomic_DNA"/>
</dbReference>
<dbReference type="GO" id="GO:0009055">
    <property type="term" value="F:electron transfer activity"/>
    <property type="evidence" value="ECO:0007669"/>
    <property type="project" value="InterPro"/>
</dbReference>
<dbReference type="SUPFAM" id="SSF46626">
    <property type="entry name" value="Cytochrome c"/>
    <property type="match status" value="1"/>
</dbReference>
<protein>
    <submittedName>
        <fullName evidence="1">Cytochrome c family protein</fullName>
    </submittedName>
</protein>
<accession>A0A858QCF2</accession>
<dbReference type="AlphaFoldDB" id="A0A858QCF2"/>
<proteinExistence type="predicted"/>
<dbReference type="Gene3D" id="1.10.760.10">
    <property type="entry name" value="Cytochrome c-like domain"/>
    <property type="match status" value="1"/>
</dbReference>
<evidence type="ECO:0000313" key="2">
    <source>
        <dbReference type="Proteomes" id="UP000503004"/>
    </source>
</evidence>
<gene>
    <name evidence="1" type="ORF">GNH96_09630</name>
</gene>
<name>A0A858QCF2_9GAMM</name>
<dbReference type="GO" id="GO:0020037">
    <property type="term" value="F:heme binding"/>
    <property type="evidence" value="ECO:0007669"/>
    <property type="project" value="InterPro"/>
</dbReference>
<keyword evidence="2" id="KW-1185">Reference proteome</keyword>
<organism evidence="1 2">
    <name type="scientific">Methylococcus geothermalis</name>
    <dbReference type="NCBI Taxonomy" id="2681310"/>
    <lineage>
        <taxon>Bacteria</taxon>
        <taxon>Pseudomonadati</taxon>
        <taxon>Pseudomonadota</taxon>
        <taxon>Gammaproteobacteria</taxon>
        <taxon>Methylococcales</taxon>
        <taxon>Methylococcaceae</taxon>
        <taxon>Methylococcus</taxon>
    </lineage>
</organism>